<keyword evidence="1" id="KW-0732">Signal</keyword>
<gene>
    <name evidence="2" type="ORF">IP91_00625</name>
</gene>
<dbReference type="EMBL" id="VLLB01000001">
    <property type="protein sequence ID" value="TWI69555.1"/>
    <property type="molecule type" value="Genomic_DNA"/>
</dbReference>
<sequence length="150" mass="16511">MFNHKRILGVMVLGAAVTVSSTAFAAGDRDFNTAAGAVLGAAIGSQNGGGGALVGGLVGAAVGNAVSSDGRHHRGGRGYVETRVYAQPQPVYYEPAPVYYAPAPRYVQPATVYVEPRRVYRDYYYDAPRRGYDRYDRYDRHDRHDHHHRR</sequence>
<dbReference type="Pfam" id="PF12778">
    <property type="entry name" value="PXPV"/>
    <property type="match status" value="1"/>
</dbReference>
<reference evidence="2 3" key="1">
    <citation type="journal article" date="2015" name="Stand. Genomic Sci.">
        <title>Genomic Encyclopedia of Bacterial and Archaeal Type Strains, Phase III: the genomes of soil and plant-associated and newly described type strains.</title>
        <authorList>
            <person name="Whitman W.B."/>
            <person name="Woyke T."/>
            <person name="Klenk H.P."/>
            <person name="Zhou Y."/>
            <person name="Lilburn T.G."/>
            <person name="Beck B.J."/>
            <person name="De Vos P."/>
            <person name="Vandamme P."/>
            <person name="Eisen J.A."/>
            <person name="Garrity G."/>
            <person name="Hugenholtz P."/>
            <person name="Kyrpides N.C."/>
        </authorList>
    </citation>
    <scope>NUCLEOTIDE SEQUENCE [LARGE SCALE GENOMIC DNA]</scope>
    <source>
        <strain evidence="2 3">CGMCC 1.10822</strain>
    </source>
</reference>
<evidence type="ECO:0000256" key="1">
    <source>
        <dbReference type="SAM" id="SignalP"/>
    </source>
</evidence>
<accession>A0A562RKH9</accession>
<dbReference type="RefSeq" id="WP_145647306.1">
    <property type="nucleotide sequence ID" value="NZ_VLLB01000001.1"/>
</dbReference>
<evidence type="ECO:0000313" key="3">
    <source>
        <dbReference type="Proteomes" id="UP000318431"/>
    </source>
</evidence>
<name>A0A562RKH9_9BURK</name>
<proteinExistence type="predicted"/>
<comment type="caution">
    <text evidence="2">The sequence shown here is derived from an EMBL/GenBank/DDBJ whole genome shotgun (WGS) entry which is preliminary data.</text>
</comment>
<evidence type="ECO:0000313" key="2">
    <source>
        <dbReference type="EMBL" id="TWI69555.1"/>
    </source>
</evidence>
<organism evidence="2 3">
    <name type="scientific">Pseudoduganella lurida</name>
    <dbReference type="NCBI Taxonomy" id="1036180"/>
    <lineage>
        <taxon>Bacteria</taxon>
        <taxon>Pseudomonadati</taxon>
        <taxon>Pseudomonadota</taxon>
        <taxon>Betaproteobacteria</taxon>
        <taxon>Burkholderiales</taxon>
        <taxon>Oxalobacteraceae</taxon>
        <taxon>Telluria group</taxon>
        <taxon>Pseudoduganella</taxon>
    </lineage>
</organism>
<dbReference type="AlphaFoldDB" id="A0A562RKH9"/>
<dbReference type="InterPro" id="IPR024446">
    <property type="entry name" value="PXPV"/>
</dbReference>
<protein>
    <submittedName>
        <fullName evidence="2">Uncharacterized protein</fullName>
    </submittedName>
</protein>
<feature type="chain" id="PRO_5022121248" evidence="1">
    <location>
        <begin position="26"/>
        <end position="150"/>
    </location>
</feature>
<dbReference type="Proteomes" id="UP000318431">
    <property type="component" value="Unassembled WGS sequence"/>
</dbReference>
<keyword evidence="3" id="KW-1185">Reference proteome</keyword>
<feature type="signal peptide" evidence="1">
    <location>
        <begin position="1"/>
        <end position="25"/>
    </location>
</feature>